<feature type="chain" id="PRO_5032297066" description="Cytochrome C" evidence="1">
    <location>
        <begin position="20"/>
        <end position="198"/>
    </location>
</feature>
<dbReference type="AlphaFoldDB" id="A0A855FJU2"/>
<dbReference type="Proteomes" id="UP000230463">
    <property type="component" value="Unassembled WGS sequence"/>
</dbReference>
<keyword evidence="1" id="KW-0732">Signal</keyword>
<reference evidence="2 3" key="1">
    <citation type="journal article" date="2017" name="MBio">
        <title>Type VI secretion-mediated competition in the bee gut microbiome.</title>
        <authorList>
            <person name="Steele M.I."/>
            <person name="Kwong W.K."/>
            <person name="Powell J.E."/>
            <person name="Whiteley M."/>
            <person name="Moran N.A."/>
        </authorList>
    </citation>
    <scope>NUCLEOTIDE SEQUENCE [LARGE SCALE GENOMIC DNA]</scope>
    <source>
        <strain evidence="2 3">HK3</strain>
    </source>
</reference>
<dbReference type="EMBL" id="MEIU01000062">
    <property type="protein sequence ID" value="PIT59195.1"/>
    <property type="molecule type" value="Genomic_DNA"/>
</dbReference>
<protein>
    <recommendedName>
        <fullName evidence="4">Cytochrome C</fullName>
    </recommendedName>
</protein>
<gene>
    <name evidence="2" type="ORF">BHC57_09595</name>
</gene>
<dbReference type="PROSITE" id="PS51257">
    <property type="entry name" value="PROKAR_LIPOPROTEIN"/>
    <property type="match status" value="1"/>
</dbReference>
<evidence type="ECO:0000313" key="2">
    <source>
        <dbReference type="EMBL" id="PIT59195.1"/>
    </source>
</evidence>
<dbReference type="OrthoDB" id="8606283at2"/>
<proteinExistence type="predicted"/>
<evidence type="ECO:0000256" key="1">
    <source>
        <dbReference type="SAM" id="SignalP"/>
    </source>
</evidence>
<organism evidence="2 3">
    <name type="scientific">Snodgrassella alvi</name>
    <dbReference type="NCBI Taxonomy" id="1196083"/>
    <lineage>
        <taxon>Bacteria</taxon>
        <taxon>Pseudomonadati</taxon>
        <taxon>Pseudomonadota</taxon>
        <taxon>Betaproteobacteria</taxon>
        <taxon>Neisseriales</taxon>
        <taxon>Neisseriaceae</taxon>
        <taxon>Snodgrassella</taxon>
    </lineage>
</organism>
<feature type="signal peptide" evidence="1">
    <location>
        <begin position="1"/>
        <end position="19"/>
    </location>
</feature>
<accession>A0A855FJU2</accession>
<name>A0A855FJU2_9NEIS</name>
<sequence>MLKFRLSLFVIIASLGLSACTQKDTSVTMDASDTQAASSVASNVASATAVTSTQTLTSKDGKLSIVVNGDFADAMDSANDKVDQAQINSLTLLQYDASSNITLAVSNLGEIKIKANEYFKNLADSLKNNAAISNIKVGIATENRMNYRFSHQQNGALLNESCVALIGSNNLYSVCASSDSASDAALAATLKTINVQNS</sequence>
<comment type="caution">
    <text evidence="2">The sequence shown here is derived from an EMBL/GenBank/DDBJ whole genome shotgun (WGS) entry which is preliminary data.</text>
</comment>
<evidence type="ECO:0000313" key="3">
    <source>
        <dbReference type="Proteomes" id="UP000230463"/>
    </source>
</evidence>
<dbReference type="RefSeq" id="WP_143557484.1">
    <property type="nucleotide sequence ID" value="NZ_MDUZ01000098.1"/>
</dbReference>
<evidence type="ECO:0008006" key="4">
    <source>
        <dbReference type="Google" id="ProtNLM"/>
    </source>
</evidence>